<accession>A0ACC3DKI7</accession>
<reference evidence="1" key="1">
    <citation type="submission" date="2024-09" db="EMBL/GenBank/DDBJ databases">
        <title>Black Yeasts Isolated from many extreme environments.</title>
        <authorList>
            <person name="Coleine C."/>
            <person name="Stajich J.E."/>
            <person name="Selbmann L."/>
        </authorList>
    </citation>
    <scope>NUCLEOTIDE SEQUENCE</scope>
    <source>
        <strain evidence="1">CCFEE 5737</strain>
    </source>
</reference>
<sequence>MSETQQRATATTASRRRTARYAFDDDDGPPTKRARKEDLKEEVDVGVGENGAKIAEKGRVEKGQRQQQGQQQQQVKTRGNAKGKRSKAAYDEDDDGFKFSRTRTKKTKAEAAAPAPAPVPVPASKPAPAATWRRTRNSLSAAPPTDDEAIQAPKRRSARLSGENVENGSNGQVTPVTTKAKRTKKADPKLFDDHDERVDLANSSSALNVEKKRSPKKIALPFADTPVLRRNKEMRKNSGQGGQRRSSSGLRGRRASSLIDSGASNGTDYIAFNTASSKPPAKIYGKHRSIMVSEETDAG</sequence>
<dbReference type="Proteomes" id="UP001186974">
    <property type="component" value="Unassembled WGS sequence"/>
</dbReference>
<protein>
    <submittedName>
        <fullName evidence="1">Uncharacterized protein</fullName>
    </submittedName>
</protein>
<feature type="non-terminal residue" evidence="1">
    <location>
        <position position="299"/>
    </location>
</feature>
<evidence type="ECO:0000313" key="2">
    <source>
        <dbReference type="Proteomes" id="UP001186974"/>
    </source>
</evidence>
<gene>
    <name evidence="1" type="ORF">LTS18_010892</name>
</gene>
<dbReference type="EMBL" id="JAWDJW010003083">
    <property type="protein sequence ID" value="KAK3077217.1"/>
    <property type="molecule type" value="Genomic_DNA"/>
</dbReference>
<organism evidence="1 2">
    <name type="scientific">Coniosporium uncinatum</name>
    <dbReference type="NCBI Taxonomy" id="93489"/>
    <lineage>
        <taxon>Eukaryota</taxon>
        <taxon>Fungi</taxon>
        <taxon>Dikarya</taxon>
        <taxon>Ascomycota</taxon>
        <taxon>Pezizomycotina</taxon>
        <taxon>Dothideomycetes</taxon>
        <taxon>Dothideomycetes incertae sedis</taxon>
        <taxon>Coniosporium</taxon>
    </lineage>
</organism>
<proteinExistence type="predicted"/>
<keyword evidence="2" id="KW-1185">Reference proteome</keyword>
<comment type="caution">
    <text evidence="1">The sequence shown here is derived from an EMBL/GenBank/DDBJ whole genome shotgun (WGS) entry which is preliminary data.</text>
</comment>
<evidence type="ECO:0000313" key="1">
    <source>
        <dbReference type="EMBL" id="KAK3077217.1"/>
    </source>
</evidence>
<name>A0ACC3DKI7_9PEZI</name>